<dbReference type="InterPro" id="IPR004401">
    <property type="entry name" value="YbaB/EbfC"/>
</dbReference>
<dbReference type="NCBIfam" id="TIGR00103">
    <property type="entry name" value="DNA_YbaB_EbfC"/>
    <property type="match status" value="1"/>
</dbReference>
<dbReference type="RefSeq" id="WP_011205960.1">
    <property type="nucleotide sequence ID" value="NZ_LR214993.1"/>
</dbReference>
<dbReference type="InterPro" id="IPR036894">
    <property type="entry name" value="YbaB-like_sf"/>
</dbReference>
<reference evidence="2 3" key="1">
    <citation type="submission" date="2017-08" db="EMBL/GenBank/DDBJ databases">
        <title>The complete genome sequence of a Mycoplasma hyopneumoniae isolate in Korea.</title>
        <authorList>
            <person name="Han J."/>
            <person name="Lee N."/>
        </authorList>
    </citation>
    <scope>NUCLEOTIDE SEQUENCE [LARGE SCALE GENOMIC DNA]</scope>
    <source>
        <strain evidence="2 3">KM014</strain>
    </source>
</reference>
<evidence type="ECO:0000256" key="1">
    <source>
        <dbReference type="HAMAP-Rule" id="MF_00274"/>
    </source>
</evidence>
<comment type="subcellular location">
    <subcellularLocation>
        <location evidence="1">Cytoplasm</location>
        <location evidence="1">Nucleoid</location>
    </subcellularLocation>
</comment>
<dbReference type="GO" id="GO:0003677">
    <property type="term" value="F:DNA binding"/>
    <property type="evidence" value="ECO:0007669"/>
    <property type="project" value="UniProtKB-UniRule"/>
</dbReference>
<dbReference type="Pfam" id="PF02575">
    <property type="entry name" value="YbaB_DNA_bd"/>
    <property type="match status" value="1"/>
</dbReference>
<dbReference type="GO" id="GO:0043590">
    <property type="term" value="C:bacterial nucleoid"/>
    <property type="evidence" value="ECO:0007669"/>
    <property type="project" value="UniProtKB-UniRule"/>
</dbReference>
<accession>A0A223MA37</accession>
<dbReference type="SUPFAM" id="SSF82607">
    <property type="entry name" value="YbaB-like"/>
    <property type="match status" value="1"/>
</dbReference>
<evidence type="ECO:0000313" key="3">
    <source>
        <dbReference type="Proteomes" id="UP000215452"/>
    </source>
</evidence>
<dbReference type="HAMAP" id="MF_00274">
    <property type="entry name" value="DNA_YbaB_EbfC"/>
    <property type="match status" value="1"/>
</dbReference>
<dbReference type="AlphaFoldDB" id="A0A223MA37"/>
<proteinExistence type="inferred from homology"/>
<dbReference type="PIRSF" id="PIRSF004555">
    <property type="entry name" value="UCP004555"/>
    <property type="match status" value="1"/>
</dbReference>
<organism evidence="2 3">
    <name type="scientific">Mesomycoplasma hyopneumoniae</name>
    <name type="common">Mycoplasma hyopneumoniae</name>
    <dbReference type="NCBI Taxonomy" id="2099"/>
    <lineage>
        <taxon>Bacteria</taxon>
        <taxon>Bacillati</taxon>
        <taxon>Mycoplasmatota</taxon>
        <taxon>Mycoplasmoidales</taxon>
        <taxon>Metamycoplasmataceae</taxon>
        <taxon>Mesomycoplasma</taxon>
    </lineage>
</organism>
<dbReference type="Proteomes" id="UP000215452">
    <property type="component" value="Chromosome"/>
</dbReference>
<evidence type="ECO:0000313" key="2">
    <source>
        <dbReference type="EMBL" id="ASU14421.1"/>
    </source>
</evidence>
<protein>
    <recommendedName>
        <fullName evidence="1">Nucleoid-associated protein CIB43_00525</fullName>
    </recommendedName>
</protein>
<keyword evidence="1" id="KW-0238">DNA-binding</keyword>
<name>A0A223MA37_MESHO</name>
<gene>
    <name evidence="2" type="ORF">CIB43_00525</name>
</gene>
<keyword evidence="1" id="KW-0963">Cytoplasm</keyword>
<sequence>MNFQKLLKQAQKIQKDQKVKKNALAKMDFDFENQGISLTITGDFELKKIKISPILVDKDDIETLEDLLSITLNQALLKIKEENEKITDYPNQV</sequence>
<dbReference type="Gene3D" id="3.30.1310.10">
    <property type="entry name" value="Nucleoid-associated protein YbaB-like domain"/>
    <property type="match status" value="1"/>
</dbReference>
<comment type="subunit">
    <text evidence="1">Homodimer.</text>
</comment>
<dbReference type="GO" id="GO:0005737">
    <property type="term" value="C:cytoplasm"/>
    <property type="evidence" value="ECO:0007669"/>
    <property type="project" value="UniProtKB-UniRule"/>
</dbReference>
<comment type="similarity">
    <text evidence="1">Belongs to the YbaB/EbfC family.</text>
</comment>
<dbReference type="OMA" id="NMNINEM"/>
<dbReference type="EMBL" id="CP022714">
    <property type="protein sequence ID" value="ASU14421.1"/>
    <property type="molecule type" value="Genomic_DNA"/>
</dbReference>
<comment type="function">
    <text evidence="1">Binds to DNA and alters its conformation. May be involved in regulation of gene expression, nucleoid organization and DNA protection.</text>
</comment>